<dbReference type="PANTHER" id="PTHR48047:SF8">
    <property type="entry name" value="FLAVONOL 3-O-GLUCOSYLTRANSFERASE UGT89B1"/>
    <property type="match status" value="1"/>
</dbReference>
<evidence type="ECO:0000256" key="1">
    <source>
        <dbReference type="ARBA" id="ARBA00009995"/>
    </source>
</evidence>
<proteinExistence type="inferred from homology"/>
<evidence type="ECO:0000313" key="3">
    <source>
        <dbReference type="Proteomes" id="UP001415857"/>
    </source>
</evidence>
<dbReference type="Proteomes" id="UP001415857">
    <property type="component" value="Unassembled WGS sequence"/>
</dbReference>
<comment type="caution">
    <text evidence="2">The sequence shown here is derived from an EMBL/GenBank/DDBJ whole genome shotgun (WGS) entry which is preliminary data.</text>
</comment>
<dbReference type="PANTHER" id="PTHR48047">
    <property type="entry name" value="GLYCOSYLTRANSFERASE"/>
    <property type="match status" value="1"/>
</dbReference>
<keyword evidence="3" id="KW-1185">Reference proteome</keyword>
<sequence>MVEISFPDIPNSPKYPWWQISPVYRSYVEGDPISEFIKDGFRANMASWGLVINSFTGLERVYLDHLVKELGHDRVWAVGPLHPLDENYLSGPTERGGSSSVSAADILSWLDTCDDRKVVYVCFGSQAVLTNKQMEEVASGLEKSGARFIWCVKGATEGHEEGGYSSDPIWVRRSCGWEGTLDKRMGTTSVDTEAPSRGRVFDTLRVELGP</sequence>
<dbReference type="Gene3D" id="3.40.50.2000">
    <property type="entry name" value="Glycogen Phosphorylase B"/>
    <property type="match status" value="2"/>
</dbReference>
<dbReference type="AlphaFoldDB" id="A0AAP0RKF0"/>
<gene>
    <name evidence="2" type="ORF">L1049_028127</name>
</gene>
<dbReference type="GO" id="GO:0035251">
    <property type="term" value="F:UDP-glucosyltransferase activity"/>
    <property type="evidence" value="ECO:0007669"/>
    <property type="project" value="TreeGrafter"/>
</dbReference>
<dbReference type="EMBL" id="JBBPBK010000009">
    <property type="protein sequence ID" value="KAK9278555.1"/>
    <property type="molecule type" value="Genomic_DNA"/>
</dbReference>
<protein>
    <submittedName>
        <fullName evidence="2">Uncharacterized protein</fullName>
    </submittedName>
</protein>
<evidence type="ECO:0000313" key="2">
    <source>
        <dbReference type="EMBL" id="KAK9278555.1"/>
    </source>
</evidence>
<dbReference type="SUPFAM" id="SSF53756">
    <property type="entry name" value="UDP-Glycosyltransferase/glycogen phosphorylase"/>
    <property type="match status" value="1"/>
</dbReference>
<organism evidence="2 3">
    <name type="scientific">Liquidambar formosana</name>
    <name type="common">Formosan gum</name>
    <dbReference type="NCBI Taxonomy" id="63359"/>
    <lineage>
        <taxon>Eukaryota</taxon>
        <taxon>Viridiplantae</taxon>
        <taxon>Streptophyta</taxon>
        <taxon>Embryophyta</taxon>
        <taxon>Tracheophyta</taxon>
        <taxon>Spermatophyta</taxon>
        <taxon>Magnoliopsida</taxon>
        <taxon>eudicotyledons</taxon>
        <taxon>Gunneridae</taxon>
        <taxon>Pentapetalae</taxon>
        <taxon>Saxifragales</taxon>
        <taxon>Altingiaceae</taxon>
        <taxon>Liquidambar</taxon>
    </lineage>
</organism>
<name>A0AAP0RKF0_LIQFO</name>
<reference evidence="2 3" key="1">
    <citation type="journal article" date="2024" name="Plant J.">
        <title>Genome sequences and population genomics reveal climatic adaptation and genomic divergence between two closely related sweetgum species.</title>
        <authorList>
            <person name="Xu W.Q."/>
            <person name="Ren C.Q."/>
            <person name="Zhang X.Y."/>
            <person name="Comes H.P."/>
            <person name="Liu X.H."/>
            <person name="Li Y.G."/>
            <person name="Kettle C.J."/>
            <person name="Jalonen R."/>
            <person name="Gaisberger H."/>
            <person name="Ma Y.Z."/>
            <person name="Qiu Y.X."/>
        </authorList>
    </citation>
    <scope>NUCLEOTIDE SEQUENCE [LARGE SCALE GENOMIC DNA]</scope>
    <source>
        <strain evidence="2">Hangzhou</strain>
    </source>
</reference>
<comment type="similarity">
    <text evidence="1">Belongs to the UDP-glycosyltransferase family.</text>
</comment>
<accession>A0AAP0RKF0</accession>